<evidence type="ECO:0000313" key="2">
    <source>
        <dbReference type="EMBL" id="CAI9920249.1"/>
    </source>
</evidence>
<feature type="domain" description="Pseudouridine synthase RsuA/RluA-like" evidence="1">
    <location>
        <begin position="106"/>
        <end position="278"/>
    </location>
</feature>
<dbReference type="PANTHER" id="PTHR21600:SF40">
    <property type="entry name" value="PSEUDOURIDYLATE SYNTHASE RPUSD2"/>
    <property type="match status" value="1"/>
</dbReference>
<dbReference type="EMBL" id="CAXDID020000682">
    <property type="protein sequence ID" value="CAL6110161.1"/>
    <property type="molecule type" value="Genomic_DNA"/>
</dbReference>
<dbReference type="PANTHER" id="PTHR21600">
    <property type="entry name" value="MITOCHONDRIAL RNA PSEUDOURIDINE SYNTHASE"/>
    <property type="match status" value="1"/>
</dbReference>
<reference evidence="3 4" key="2">
    <citation type="submission" date="2024-07" db="EMBL/GenBank/DDBJ databases">
        <authorList>
            <person name="Akdeniz Z."/>
        </authorList>
    </citation>
    <scope>NUCLEOTIDE SEQUENCE [LARGE SCALE GENOMIC DNA]</scope>
</reference>
<dbReference type="Gene3D" id="3.30.2350.10">
    <property type="entry name" value="Pseudouridine synthase"/>
    <property type="match status" value="1"/>
</dbReference>
<reference evidence="2" key="1">
    <citation type="submission" date="2023-06" db="EMBL/GenBank/DDBJ databases">
        <authorList>
            <person name="Kurt Z."/>
        </authorList>
    </citation>
    <scope>NUCLEOTIDE SEQUENCE</scope>
</reference>
<gene>
    <name evidence="3" type="ORF">HINF_LOCUS75788</name>
    <name evidence="2" type="ORF">HINF_LOCUS7894</name>
</gene>
<evidence type="ECO:0000259" key="1">
    <source>
        <dbReference type="Pfam" id="PF00849"/>
    </source>
</evidence>
<protein>
    <submittedName>
        <fullName evidence="2">tRNA pseudouridine32 synthase</fullName>
    </submittedName>
    <submittedName>
        <fullName evidence="3">tRNA_pseudouridine32 synthase</fullName>
    </submittedName>
</protein>
<dbReference type="EMBL" id="CATOUU010000196">
    <property type="protein sequence ID" value="CAI9920249.1"/>
    <property type="molecule type" value="Genomic_DNA"/>
</dbReference>
<dbReference type="AlphaFoldDB" id="A0AA86NJI7"/>
<keyword evidence="4" id="KW-1185">Reference proteome</keyword>
<dbReference type="InterPro" id="IPR020103">
    <property type="entry name" value="PsdUridine_synth_cat_dom_sf"/>
</dbReference>
<dbReference type="Pfam" id="PF00849">
    <property type="entry name" value="PseudoU_synth_2"/>
    <property type="match status" value="1"/>
</dbReference>
<dbReference type="InterPro" id="IPR006145">
    <property type="entry name" value="PsdUridine_synth_RsuA/RluA"/>
</dbReference>
<evidence type="ECO:0000313" key="3">
    <source>
        <dbReference type="EMBL" id="CAL6110161.1"/>
    </source>
</evidence>
<sequence>MQIIESKPYNYVYLTFAKQRWLCKKYIDILSIEFKDFNRAYFEQAFITGQVQILRQDKFLFHGSLVAKDSDIIIHFTHRHEAPIFDLPKVCKTQITIPNTDQQIDVCYKPSGMPVHPASHYNKHSLINLVKFQSCNRLDRLVSGYLLGSSDIKQLPVISKLIQDRDVLKLYVADIMNENALSGFYLVYAPIAENAQTEEEAVQRTTSLDSIPAVYGQIDQTGYLKLSSHNEFDLIYQQLKNGQQCGNVQHAISLIQIENDKAFCYPLTGRTHQLRIHLKFLNCSIIDDPLYGGKYEIIQNELVGIQHSEVEDKIDKYILKQLLIKSLKELKAMRFKNIDEICKDMELNDGFQCVTCQMLEDEDKCKEEEKLIVDSKGIIKIQNPWKYSQKYLRLHNFYYGIKNNGEFVGQQPAWNDSCNYPESIANFKRIVWGSE</sequence>
<dbReference type="GO" id="GO:0009982">
    <property type="term" value="F:pseudouridine synthase activity"/>
    <property type="evidence" value="ECO:0007669"/>
    <property type="project" value="InterPro"/>
</dbReference>
<evidence type="ECO:0000313" key="4">
    <source>
        <dbReference type="Proteomes" id="UP001642409"/>
    </source>
</evidence>
<dbReference type="Proteomes" id="UP001642409">
    <property type="component" value="Unassembled WGS sequence"/>
</dbReference>
<dbReference type="SUPFAM" id="SSF55120">
    <property type="entry name" value="Pseudouridine synthase"/>
    <property type="match status" value="1"/>
</dbReference>
<dbReference type="InterPro" id="IPR050188">
    <property type="entry name" value="RluA_PseudoU_synthase"/>
</dbReference>
<name>A0AA86NJI7_9EUKA</name>
<comment type="caution">
    <text evidence="2">The sequence shown here is derived from an EMBL/GenBank/DDBJ whole genome shotgun (WGS) entry which is preliminary data.</text>
</comment>
<dbReference type="GO" id="GO:0003723">
    <property type="term" value="F:RNA binding"/>
    <property type="evidence" value="ECO:0007669"/>
    <property type="project" value="InterPro"/>
</dbReference>
<organism evidence="2">
    <name type="scientific">Hexamita inflata</name>
    <dbReference type="NCBI Taxonomy" id="28002"/>
    <lineage>
        <taxon>Eukaryota</taxon>
        <taxon>Metamonada</taxon>
        <taxon>Diplomonadida</taxon>
        <taxon>Hexamitidae</taxon>
        <taxon>Hexamitinae</taxon>
        <taxon>Hexamita</taxon>
    </lineage>
</organism>
<accession>A0AA86NJI7</accession>
<proteinExistence type="predicted"/>
<dbReference type="GO" id="GO:0000455">
    <property type="term" value="P:enzyme-directed rRNA pseudouridine synthesis"/>
    <property type="evidence" value="ECO:0007669"/>
    <property type="project" value="TreeGrafter"/>
</dbReference>